<dbReference type="InterPro" id="IPR029061">
    <property type="entry name" value="THDP-binding"/>
</dbReference>
<name>A0A926HW53_9FIRM</name>
<feature type="binding site" evidence="15">
    <location>
        <position position="565"/>
    </location>
    <ligand>
        <name>[4Fe-4S] cluster</name>
        <dbReference type="ChEBI" id="CHEBI:49883"/>
        <label>1</label>
    </ligand>
</feature>
<keyword evidence="5 14" id="KW-0813">Transport</keyword>
<evidence type="ECO:0000256" key="12">
    <source>
        <dbReference type="ARBA" id="ARBA00030514"/>
    </source>
</evidence>
<keyword evidence="9 14" id="KW-0560">Oxidoreductase</keyword>
<comment type="function">
    <text evidence="1 14">Catalyzes the ferredoxin-dependent oxidative decarboxylation of arylpyruvates.</text>
</comment>
<evidence type="ECO:0000256" key="9">
    <source>
        <dbReference type="ARBA" id="ARBA00023002"/>
    </source>
</evidence>
<keyword evidence="6 14" id="KW-0004">4Fe-4S</keyword>
<evidence type="ECO:0000313" key="18">
    <source>
        <dbReference type="Proteomes" id="UP000617951"/>
    </source>
</evidence>
<dbReference type="PIRSF" id="PIRSF006439">
    <property type="entry name" value="Indolepyruvate_ferr_oxidored"/>
    <property type="match status" value="1"/>
</dbReference>
<dbReference type="EMBL" id="JACRSS010000001">
    <property type="protein sequence ID" value="MBC8537993.1"/>
    <property type="molecule type" value="Genomic_DNA"/>
</dbReference>
<keyword evidence="8 14" id="KW-0249">Electron transport</keyword>
<evidence type="ECO:0000256" key="10">
    <source>
        <dbReference type="ARBA" id="ARBA00023004"/>
    </source>
</evidence>
<dbReference type="FunFam" id="3.40.50.970:FF:000039">
    <property type="entry name" value="Indolepyruvate oxidoreductase subunit IorA"/>
    <property type="match status" value="1"/>
</dbReference>
<evidence type="ECO:0000256" key="14">
    <source>
        <dbReference type="PIRNR" id="PIRNR006439"/>
    </source>
</evidence>
<dbReference type="Pfam" id="PF01855">
    <property type="entry name" value="POR_N"/>
    <property type="match status" value="1"/>
</dbReference>
<dbReference type="PANTHER" id="PTHR43710">
    <property type="entry name" value="2-HYDROXYACYL-COA LYASE"/>
    <property type="match status" value="1"/>
</dbReference>
<evidence type="ECO:0000256" key="5">
    <source>
        <dbReference type="ARBA" id="ARBA00022448"/>
    </source>
</evidence>
<dbReference type="CDD" id="cd02008">
    <property type="entry name" value="TPP_IOR_alpha"/>
    <property type="match status" value="1"/>
</dbReference>
<keyword evidence="7 14" id="KW-0479">Metal-binding</keyword>
<keyword evidence="10 14" id="KW-0408">Iron</keyword>
<feature type="binding site" evidence="15">
    <location>
        <position position="533"/>
    </location>
    <ligand>
        <name>[4Fe-4S] cluster</name>
        <dbReference type="ChEBI" id="CHEBI:49883"/>
        <label>1</label>
    </ligand>
</feature>
<dbReference type="EC" id="1.2.7.8" evidence="3 14"/>
<reference evidence="17" key="1">
    <citation type="submission" date="2020-08" db="EMBL/GenBank/DDBJ databases">
        <title>Genome public.</title>
        <authorList>
            <person name="Liu C."/>
            <person name="Sun Q."/>
        </authorList>
    </citation>
    <scope>NUCLEOTIDE SEQUENCE</scope>
    <source>
        <strain evidence="17">NSJ-63</strain>
    </source>
</reference>
<comment type="cofactor">
    <cofactor evidence="14 15">
        <name>[4Fe-4S] cluster</name>
        <dbReference type="ChEBI" id="CHEBI:49883"/>
    </cofactor>
    <text evidence="14 15">Binds 2 [4Fe-4S] clusters. In this family the first cluster has a non-standard and varying [4Fe-4S] binding motif CX(2)CX(2)CX(4-5)CP.</text>
</comment>
<evidence type="ECO:0000256" key="2">
    <source>
        <dbReference type="ARBA" id="ARBA00011238"/>
    </source>
</evidence>
<evidence type="ECO:0000256" key="6">
    <source>
        <dbReference type="ARBA" id="ARBA00022485"/>
    </source>
</evidence>
<accession>A0A926HW53</accession>
<feature type="domain" description="4Fe-4S ferredoxin-type" evidence="16">
    <location>
        <begin position="546"/>
        <end position="575"/>
    </location>
</feature>
<evidence type="ECO:0000256" key="15">
    <source>
        <dbReference type="PIRSR" id="PIRSR006439-50"/>
    </source>
</evidence>
<comment type="caution">
    <text evidence="17">The sequence shown here is derived from an EMBL/GenBank/DDBJ whole genome shotgun (WGS) entry which is preliminary data.</text>
</comment>
<dbReference type="InterPro" id="IPR009014">
    <property type="entry name" value="Transketo_C/PFOR_II"/>
</dbReference>
<dbReference type="Gene3D" id="3.40.50.970">
    <property type="match status" value="2"/>
</dbReference>
<dbReference type="InterPro" id="IPR017896">
    <property type="entry name" value="4Fe4S_Fe-S-bd"/>
</dbReference>
<dbReference type="RefSeq" id="WP_249279797.1">
    <property type="nucleotide sequence ID" value="NZ_JACRSS010000001.1"/>
</dbReference>
<sequence>MEKTILLGNEALARGAYEAGVHVVASYPGTPSTEITETAAKFEEMHVEWAPNEKVALEVAIGAGVAGARSLSCMKHVGLNVAADPLFTAAYNGVNGGVVVVVADDFGCHSSQNEQDSRFYARSAGVPMLEPSTSQECKDFMKLAYELSEAYDELVIVRTNTRISHSRGIVELEARSEVLLREYKKDIQKYVSMPAMAKKLHVVQEGRLKRLAEDANTLPINRVEMNSKKMGVITSGIGYQYVKEALPDASVLKLGMAYPLPKKLIAEFAEQVEELYVIEEGEPFFEDQIKAMGLAVKGKELFTIQGEYSANMIKKAILGVDTPHLDAPAAPGRPPLLCAGCPHRAVFYVLHKLKKTVSGDIGCYTLGALAPLSAMDTTLCMGGSITMAHGMEMARGKDFAKNVVAVIGDSTFFHSGITGLINMKYNGATGTVIILDNRITAMTGHQDNPSTGRNAKGETAPAINIEALVRACGVEHIDVCDPFDLKEFTRIVKEATEREELSVIISRRPCALIVKQPEIPYEIGADCKNCGACLQIGCPAIERSGGKMIIAPERCNGCGLCTKVCAFGAIHASKEDK</sequence>
<dbReference type="SUPFAM" id="SSF52518">
    <property type="entry name" value="Thiamin diphosphate-binding fold (THDP-binding)"/>
    <property type="match status" value="2"/>
</dbReference>
<dbReference type="Gene3D" id="3.30.70.20">
    <property type="match status" value="1"/>
</dbReference>
<comment type="subunit">
    <text evidence="2">Heterodimer of the IorA and IorB subunits.</text>
</comment>
<dbReference type="PROSITE" id="PS51379">
    <property type="entry name" value="4FE4S_FER_2"/>
    <property type="match status" value="1"/>
</dbReference>
<comment type="catalytic activity">
    <reaction evidence="13 14">
        <text>indole-3-pyruvate + 2 oxidized [2Fe-2S]-[ferredoxin] + CoA = (indol-3-yl)acetyl-CoA + 2 reduced [2Fe-2S]-[ferredoxin] + CO2 + H(+)</text>
        <dbReference type="Rhea" id="RHEA:12645"/>
        <dbReference type="Rhea" id="RHEA-COMP:10000"/>
        <dbReference type="Rhea" id="RHEA-COMP:10001"/>
        <dbReference type="ChEBI" id="CHEBI:15378"/>
        <dbReference type="ChEBI" id="CHEBI:16526"/>
        <dbReference type="ChEBI" id="CHEBI:17640"/>
        <dbReference type="ChEBI" id="CHEBI:33737"/>
        <dbReference type="ChEBI" id="CHEBI:33738"/>
        <dbReference type="ChEBI" id="CHEBI:57271"/>
        <dbReference type="ChEBI" id="CHEBI:57287"/>
        <dbReference type="EC" id="1.2.7.8"/>
    </reaction>
</comment>
<dbReference type="InterPro" id="IPR045025">
    <property type="entry name" value="HACL1-like"/>
</dbReference>
<dbReference type="InterPro" id="IPR002880">
    <property type="entry name" value="Pyrv_Fd/Flavodoxin_OxRdtase_N"/>
</dbReference>
<evidence type="ECO:0000256" key="4">
    <source>
        <dbReference type="ARBA" id="ARBA00017710"/>
    </source>
</evidence>
<dbReference type="Pfam" id="PF12837">
    <property type="entry name" value="Fer4_6"/>
    <property type="match status" value="1"/>
</dbReference>
<keyword evidence="11 14" id="KW-0411">Iron-sulfur</keyword>
<dbReference type="GO" id="GO:0030976">
    <property type="term" value="F:thiamine pyrophosphate binding"/>
    <property type="evidence" value="ECO:0007669"/>
    <property type="project" value="InterPro"/>
</dbReference>
<evidence type="ECO:0000256" key="3">
    <source>
        <dbReference type="ARBA" id="ARBA00012812"/>
    </source>
</evidence>
<feature type="binding site" evidence="15">
    <location>
        <position position="538"/>
    </location>
    <ligand>
        <name>[4Fe-4S] cluster</name>
        <dbReference type="ChEBI" id="CHEBI:49883"/>
        <label>2</label>
    </ligand>
</feature>
<evidence type="ECO:0000259" key="16">
    <source>
        <dbReference type="PROSITE" id="PS51379"/>
    </source>
</evidence>
<feature type="binding site" evidence="15">
    <location>
        <position position="530"/>
    </location>
    <ligand>
        <name>[4Fe-4S] cluster</name>
        <dbReference type="ChEBI" id="CHEBI:49883"/>
        <label>1</label>
    </ligand>
</feature>
<organism evidence="17 18">
    <name type="scientific">Guopingia tenuis</name>
    <dbReference type="NCBI Taxonomy" id="2763656"/>
    <lineage>
        <taxon>Bacteria</taxon>
        <taxon>Bacillati</taxon>
        <taxon>Bacillota</taxon>
        <taxon>Clostridia</taxon>
        <taxon>Christensenellales</taxon>
        <taxon>Christensenellaceae</taxon>
        <taxon>Guopingia</taxon>
    </lineage>
</organism>
<dbReference type="SUPFAM" id="SSF52922">
    <property type="entry name" value="TK C-terminal domain-like"/>
    <property type="match status" value="1"/>
</dbReference>
<evidence type="ECO:0000256" key="1">
    <source>
        <dbReference type="ARBA" id="ARBA00002995"/>
    </source>
</evidence>
<dbReference type="CDD" id="cd07034">
    <property type="entry name" value="TPP_PYR_PFOR_IOR-alpha_like"/>
    <property type="match status" value="1"/>
</dbReference>
<dbReference type="GO" id="GO:0046872">
    <property type="term" value="F:metal ion binding"/>
    <property type="evidence" value="ECO:0007669"/>
    <property type="project" value="UniProtKB-UniRule"/>
</dbReference>
<feature type="binding site" evidence="15">
    <location>
        <position position="527"/>
    </location>
    <ligand>
        <name>[4Fe-4S] cluster</name>
        <dbReference type="ChEBI" id="CHEBI:49883"/>
        <label>1</label>
    </ligand>
</feature>
<feature type="binding site" evidence="15">
    <location>
        <position position="561"/>
    </location>
    <ligand>
        <name>[4Fe-4S] cluster</name>
        <dbReference type="ChEBI" id="CHEBI:49883"/>
        <label>2</label>
    </ligand>
</feature>
<evidence type="ECO:0000313" key="17">
    <source>
        <dbReference type="EMBL" id="MBC8537993.1"/>
    </source>
</evidence>
<dbReference type="Proteomes" id="UP000617951">
    <property type="component" value="Unassembled WGS sequence"/>
</dbReference>
<dbReference type="GO" id="GO:0043805">
    <property type="term" value="F:indolepyruvate ferredoxin oxidoreductase activity"/>
    <property type="evidence" value="ECO:0007669"/>
    <property type="project" value="UniProtKB-UniRule"/>
</dbReference>
<feature type="binding site" evidence="15">
    <location>
        <position position="555"/>
    </location>
    <ligand>
        <name>[4Fe-4S] cluster</name>
        <dbReference type="ChEBI" id="CHEBI:49883"/>
        <label>2</label>
    </ligand>
</feature>
<protein>
    <recommendedName>
        <fullName evidence="4 14">Indolepyruvate oxidoreductase subunit IorA</fullName>
        <shortName evidence="14">IOR</shortName>
        <ecNumber evidence="3 14">1.2.7.8</ecNumber>
    </recommendedName>
    <alternativeName>
        <fullName evidence="12 14">Indolepyruvate ferredoxin oxidoreductase subunit alpha</fullName>
    </alternativeName>
</protein>
<evidence type="ECO:0000256" key="8">
    <source>
        <dbReference type="ARBA" id="ARBA00022982"/>
    </source>
</evidence>
<feature type="binding site" evidence="15">
    <location>
        <position position="558"/>
    </location>
    <ligand>
        <name>[4Fe-4S] cluster</name>
        <dbReference type="ChEBI" id="CHEBI:49883"/>
        <label>2</label>
    </ligand>
</feature>
<dbReference type="SUPFAM" id="SSF54862">
    <property type="entry name" value="4Fe-4S ferredoxins"/>
    <property type="match status" value="1"/>
</dbReference>
<evidence type="ECO:0000256" key="11">
    <source>
        <dbReference type="ARBA" id="ARBA00023014"/>
    </source>
</evidence>
<proteinExistence type="predicted"/>
<evidence type="ECO:0000256" key="7">
    <source>
        <dbReference type="ARBA" id="ARBA00022723"/>
    </source>
</evidence>
<dbReference type="InterPro" id="IPR011766">
    <property type="entry name" value="TPP_enzyme_TPP-bd"/>
</dbReference>
<dbReference type="GO" id="GO:0051539">
    <property type="term" value="F:4 iron, 4 sulfur cluster binding"/>
    <property type="evidence" value="ECO:0007669"/>
    <property type="project" value="UniProtKB-UniRule"/>
</dbReference>
<dbReference type="AlphaFoldDB" id="A0A926HW53"/>
<dbReference type="Pfam" id="PF02775">
    <property type="entry name" value="TPP_enzyme_C"/>
    <property type="match status" value="1"/>
</dbReference>
<keyword evidence="18" id="KW-1185">Reference proteome</keyword>
<gene>
    <name evidence="17" type="primary">iorA</name>
    <name evidence="17" type="ORF">H8693_03455</name>
</gene>
<dbReference type="InterPro" id="IPR017721">
    <property type="entry name" value="IorA"/>
</dbReference>
<evidence type="ECO:0000256" key="13">
    <source>
        <dbReference type="ARBA" id="ARBA00048332"/>
    </source>
</evidence>
<dbReference type="NCBIfam" id="TIGR03336">
    <property type="entry name" value="IOR_alpha"/>
    <property type="match status" value="1"/>
</dbReference>
<dbReference type="PANTHER" id="PTHR43710:SF5">
    <property type="entry name" value="INDOLEPYRUVATE FERREDOXIN OXIDOREDUCTASE ALPHA SUBUNIT"/>
    <property type="match status" value="1"/>
</dbReference>